<comment type="caution">
    <text evidence="1">The sequence shown here is derived from an EMBL/GenBank/DDBJ whole genome shotgun (WGS) entry which is preliminary data.</text>
</comment>
<reference evidence="1" key="1">
    <citation type="journal article" date="2012" name="J. Bacteriol.">
        <title>Genome sequences of type strains of seven species of the marine bacterium Pseudoalteromonas.</title>
        <authorList>
            <person name="Xie B.B."/>
            <person name="Shu Y.L."/>
            <person name="Qin Q.L."/>
            <person name="Rong J.C."/>
            <person name="Zhang X.Y."/>
            <person name="Chen X.L."/>
            <person name="Shi M."/>
            <person name="He H.L."/>
            <person name="Zhou B.C."/>
            <person name="Zhang Y.Z."/>
        </authorList>
    </citation>
    <scope>NUCLEOTIDE SEQUENCE [LARGE SCALE GENOMIC DNA]</scope>
    <source>
        <strain evidence="1">NCIMB 2128</strain>
    </source>
</reference>
<name>A0ABN0NFG3_9GAMM</name>
<keyword evidence="2" id="KW-1185">Reference proteome</keyword>
<dbReference type="EMBL" id="AHCF02000029">
    <property type="protein sequence ID" value="ERG60336.1"/>
    <property type="molecule type" value="Genomic_DNA"/>
</dbReference>
<protein>
    <recommendedName>
        <fullName evidence="3">Transmembrane cytochrome oxidase associated protein</fullName>
    </recommendedName>
</protein>
<evidence type="ECO:0000313" key="2">
    <source>
        <dbReference type="Proteomes" id="UP000016534"/>
    </source>
</evidence>
<dbReference type="Proteomes" id="UP000016534">
    <property type="component" value="Unassembled WGS sequence"/>
</dbReference>
<evidence type="ECO:0000313" key="1">
    <source>
        <dbReference type="EMBL" id="ERG60336.1"/>
    </source>
</evidence>
<evidence type="ECO:0008006" key="3">
    <source>
        <dbReference type="Google" id="ProtNLM"/>
    </source>
</evidence>
<reference evidence="1" key="2">
    <citation type="submission" date="2013-04" db="EMBL/GenBank/DDBJ databases">
        <title>Genome sequence of Pseudoalteromonas undina.</title>
        <authorList>
            <person name="Xie B.-B."/>
            <person name="Rong J.-C."/>
            <person name="Qin Q.-L."/>
            <person name="Shu Y.-L."/>
            <person name="Zhang Y.-Z."/>
        </authorList>
    </citation>
    <scope>NUCLEOTIDE SEQUENCE</scope>
    <source>
        <strain evidence="1">NCIMB 2128</strain>
    </source>
</reference>
<organism evidence="1 2">
    <name type="scientific">Pseudoalteromonas undina</name>
    <dbReference type="NCBI Taxonomy" id="43660"/>
    <lineage>
        <taxon>Bacteria</taxon>
        <taxon>Pseudomonadati</taxon>
        <taxon>Pseudomonadota</taxon>
        <taxon>Gammaproteobacteria</taxon>
        <taxon>Alteromonadales</taxon>
        <taxon>Pseudoalteromonadaceae</taxon>
        <taxon>Pseudoalteromonas</taxon>
    </lineage>
</organism>
<gene>
    <name evidence="1" type="ORF">PUND_12555</name>
</gene>
<accession>A0ABN0NFG3</accession>
<proteinExistence type="predicted"/>
<sequence>MKNKPLLLFVVCCAIPLVLAYSALKLDWLPTAITNHGEFLEREIKLDNWQQHNPKQWTIALNYSAQCEEPCSEQLAALDNLYVALGKNQHKVDMAIMGRPKAAKPHWHMIAEQQQLKPASLYLIDHMGLIVLEYPFNPQPQENRLIQKGLLKDLKKLLNYSRSS</sequence>